<sequence>MWSLVRTSLCRIGFGAFGAAIAFAAPAVGNGSGEPAPLLPFSSGRSFADLDTYLAHLQELGTMGIPWFQLLPDGRYMLVQRRPPGEAPEIFTRQDLLDRFGFAR</sequence>
<comment type="caution">
    <text evidence="2">The sequence shown here is derived from an EMBL/GenBank/DDBJ whole genome shotgun (WGS) entry which is preliminary data.</text>
</comment>
<evidence type="ECO:0000256" key="1">
    <source>
        <dbReference type="SAM" id="SignalP"/>
    </source>
</evidence>
<gene>
    <name evidence="2" type="ORF">C7455_1271</name>
</gene>
<keyword evidence="3" id="KW-1185">Reference proteome</keyword>
<reference evidence="2 3" key="1">
    <citation type="submission" date="2018-05" db="EMBL/GenBank/DDBJ databases">
        <title>Genomic Encyclopedia of Type Strains, Phase IV (KMG-IV): sequencing the most valuable type-strain genomes for metagenomic binning, comparative biology and taxonomic classification.</title>
        <authorList>
            <person name="Goeker M."/>
        </authorList>
    </citation>
    <scope>NUCLEOTIDE SEQUENCE [LARGE SCALE GENOMIC DNA]</scope>
    <source>
        <strain evidence="2 3">DSM 16097</strain>
    </source>
</reference>
<evidence type="ECO:0000313" key="2">
    <source>
        <dbReference type="EMBL" id="PWK54701.1"/>
    </source>
</evidence>
<accession>A0A316G1A4</accession>
<dbReference type="RefSeq" id="WP_109671166.1">
    <property type="nucleotide sequence ID" value="NZ_QGGW01000027.1"/>
</dbReference>
<dbReference type="EMBL" id="QGGW01000027">
    <property type="protein sequence ID" value="PWK54701.1"/>
    <property type="molecule type" value="Genomic_DNA"/>
</dbReference>
<dbReference type="AlphaFoldDB" id="A0A316G1A4"/>
<proteinExistence type="predicted"/>
<keyword evidence="1" id="KW-0732">Signal</keyword>
<feature type="chain" id="PRO_5016300315" evidence="1">
    <location>
        <begin position="25"/>
        <end position="104"/>
    </location>
</feature>
<name>A0A316G1A4_9RHOB</name>
<dbReference type="Proteomes" id="UP000245708">
    <property type="component" value="Unassembled WGS sequence"/>
</dbReference>
<evidence type="ECO:0000313" key="3">
    <source>
        <dbReference type="Proteomes" id="UP000245708"/>
    </source>
</evidence>
<organism evidence="2 3">
    <name type="scientific">Roseicyclus mahoneyensis</name>
    <dbReference type="NCBI Taxonomy" id="164332"/>
    <lineage>
        <taxon>Bacteria</taxon>
        <taxon>Pseudomonadati</taxon>
        <taxon>Pseudomonadota</taxon>
        <taxon>Alphaproteobacteria</taxon>
        <taxon>Rhodobacterales</taxon>
        <taxon>Roseobacteraceae</taxon>
        <taxon>Roseicyclus</taxon>
    </lineage>
</organism>
<protein>
    <submittedName>
        <fullName evidence="2">Uncharacterized protein</fullName>
    </submittedName>
</protein>
<feature type="signal peptide" evidence="1">
    <location>
        <begin position="1"/>
        <end position="24"/>
    </location>
</feature>